<dbReference type="AlphaFoldDB" id="A0A6P4DZN2"/>
<proteinExistence type="inferred from homology"/>
<keyword evidence="4" id="KW-0472">Membrane</keyword>
<reference evidence="6" key="1">
    <citation type="submission" date="2025-08" db="UniProtKB">
        <authorList>
            <consortium name="RefSeq"/>
        </authorList>
    </citation>
    <scope>IDENTIFICATION</scope>
</reference>
<dbReference type="Gene3D" id="3.40.390.10">
    <property type="entry name" value="Collagenase (Catalytic Domain)"/>
    <property type="match status" value="1"/>
</dbReference>
<organism evidence="6">
    <name type="scientific">Drosophila rhopaloa</name>
    <name type="common">Fruit fly</name>
    <dbReference type="NCBI Taxonomy" id="1041015"/>
    <lineage>
        <taxon>Eukaryota</taxon>
        <taxon>Metazoa</taxon>
        <taxon>Ecdysozoa</taxon>
        <taxon>Arthropoda</taxon>
        <taxon>Hexapoda</taxon>
        <taxon>Insecta</taxon>
        <taxon>Pterygota</taxon>
        <taxon>Neoptera</taxon>
        <taxon>Endopterygota</taxon>
        <taxon>Diptera</taxon>
        <taxon>Brachycera</taxon>
        <taxon>Muscomorpha</taxon>
        <taxon>Ephydroidea</taxon>
        <taxon>Drosophilidae</taxon>
        <taxon>Drosophila</taxon>
        <taxon>Sophophora</taxon>
    </lineage>
</organism>
<dbReference type="Pfam" id="PF05649">
    <property type="entry name" value="Peptidase_M13_N"/>
    <property type="match status" value="1"/>
</dbReference>
<sequence length="178" mass="19748">MQTVIKNPNWWRRRTKLERSLLVVSGILFVAAAAGFGLWINDALRAASSPENPQATALHGDSTTINKVPMGTATKGKSGGDSSDVCLTQECIHTASTVLRKMKPEVEPCDNFYEFACGSYLEEENIPDDKVSISTFSVISDKLQEQLKEIITAERPETDPKHFRLPNLLYKACMNKSE</sequence>
<dbReference type="PROSITE" id="PS51885">
    <property type="entry name" value="NEPRILYSIN"/>
    <property type="match status" value="1"/>
</dbReference>
<keyword evidence="4" id="KW-0812">Transmembrane</keyword>
<comment type="subcellular location">
    <subcellularLocation>
        <location evidence="1">Cell membrane</location>
        <topology evidence="1">Single-pass type II membrane protein</topology>
    </subcellularLocation>
</comment>
<dbReference type="InterPro" id="IPR008753">
    <property type="entry name" value="Peptidase_M13_N"/>
</dbReference>
<evidence type="ECO:0000256" key="1">
    <source>
        <dbReference type="ARBA" id="ARBA00004401"/>
    </source>
</evidence>
<name>A0A6P4DZN2_DRORH</name>
<accession>A0A6P4DZN2</accession>
<dbReference type="GO" id="GO:0005886">
    <property type="term" value="C:plasma membrane"/>
    <property type="evidence" value="ECO:0007669"/>
    <property type="project" value="UniProtKB-SubCell"/>
</dbReference>
<dbReference type="RefSeq" id="XP_016971022.1">
    <property type="nucleotide sequence ID" value="XM_017115533.1"/>
</dbReference>
<dbReference type="InterPro" id="IPR024079">
    <property type="entry name" value="MetalloPept_cat_dom_sf"/>
</dbReference>
<evidence type="ECO:0000256" key="2">
    <source>
        <dbReference type="ARBA" id="ARBA00007357"/>
    </source>
</evidence>
<dbReference type="PANTHER" id="PTHR11733:SF224">
    <property type="entry name" value="NEPRILYSIN-2"/>
    <property type="match status" value="1"/>
</dbReference>
<evidence type="ECO:0000313" key="6">
    <source>
        <dbReference type="RefSeq" id="XP_016971022.1"/>
    </source>
</evidence>
<feature type="compositionally biased region" description="Polar residues" evidence="3">
    <location>
        <begin position="51"/>
        <end position="66"/>
    </location>
</feature>
<dbReference type="Gene3D" id="1.10.1380.10">
    <property type="entry name" value="Neutral endopeptidase , domain2"/>
    <property type="match status" value="1"/>
</dbReference>
<dbReference type="InterPro" id="IPR042089">
    <property type="entry name" value="Peptidase_M13_dom_2"/>
</dbReference>
<feature type="region of interest" description="Disordered" evidence="3">
    <location>
        <begin position="51"/>
        <end position="83"/>
    </location>
</feature>
<keyword evidence="4" id="KW-1133">Transmembrane helix</keyword>
<dbReference type="OrthoDB" id="6475849at2759"/>
<protein>
    <submittedName>
        <fullName evidence="6">Neprilysin-2-like</fullName>
    </submittedName>
</protein>
<feature type="transmembrane region" description="Helical" evidence="4">
    <location>
        <begin position="21"/>
        <end position="40"/>
    </location>
</feature>
<dbReference type="GO" id="GO:0004222">
    <property type="term" value="F:metalloendopeptidase activity"/>
    <property type="evidence" value="ECO:0007669"/>
    <property type="project" value="InterPro"/>
</dbReference>
<evidence type="ECO:0000256" key="4">
    <source>
        <dbReference type="SAM" id="Phobius"/>
    </source>
</evidence>
<dbReference type="InterPro" id="IPR000718">
    <property type="entry name" value="Peptidase_M13"/>
</dbReference>
<feature type="domain" description="Peptidase M13 N-terminal" evidence="5">
    <location>
        <begin position="108"/>
        <end position="177"/>
    </location>
</feature>
<dbReference type="GO" id="GO:0016485">
    <property type="term" value="P:protein processing"/>
    <property type="evidence" value="ECO:0007669"/>
    <property type="project" value="TreeGrafter"/>
</dbReference>
<dbReference type="SUPFAM" id="SSF55486">
    <property type="entry name" value="Metalloproteases ('zincins'), catalytic domain"/>
    <property type="match status" value="1"/>
</dbReference>
<gene>
    <name evidence="6" type="primary">LOC108038708</name>
</gene>
<evidence type="ECO:0000259" key="5">
    <source>
        <dbReference type="Pfam" id="PF05649"/>
    </source>
</evidence>
<evidence type="ECO:0000256" key="3">
    <source>
        <dbReference type="SAM" id="MobiDB-lite"/>
    </source>
</evidence>
<dbReference type="PANTHER" id="PTHR11733">
    <property type="entry name" value="ZINC METALLOPROTEASE FAMILY M13 NEPRILYSIN-RELATED"/>
    <property type="match status" value="1"/>
</dbReference>
<comment type="similarity">
    <text evidence="2">Belongs to the peptidase M13 family.</text>
</comment>